<reference evidence="3 4" key="1">
    <citation type="submission" date="2018-03" db="EMBL/GenBank/DDBJ databases">
        <title>Genomic Encyclopedia of Archaeal and Bacterial Type Strains, Phase II (KMG-II): from individual species to whole genera.</title>
        <authorList>
            <person name="Goeker M."/>
        </authorList>
    </citation>
    <scope>NUCLEOTIDE SEQUENCE [LARGE SCALE GENOMIC DNA]</scope>
    <source>
        <strain evidence="3 4">DSM 45312</strain>
    </source>
</reference>
<evidence type="ECO:0000313" key="3">
    <source>
        <dbReference type="EMBL" id="PSK95976.1"/>
    </source>
</evidence>
<dbReference type="EMBL" id="PYGA01000013">
    <property type="protein sequence ID" value="PSK95976.1"/>
    <property type="molecule type" value="Genomic_DNA"/>
</dbReference>
<feature type="region of interest" description="Disordered" evidence="1">
    <location>
        <begin position="1"/>
        <end position="25"/>
    </location>
</feature>
<feature type="domain" description="DUF5753" evidence="2">
    <location>
        <begin position="107"/>
        <end position="273"/>
    </location>
</feature>
<comment type="caution">
    <text evidence="3">The sequence shown here is derived from an EMBL/GenBank/DDBJ whole genome shotgun (WGS) entry which is preliminary data.</text>
</comment>
<organism evidence="3 4">
    <name type="scientific">Murinocardiopsis flavida</name>
    <dbReference type="NCBI Taxonomy" id="645275"/>
    <lineage>
        <taxon>Bacteria</taxon>
        <taxon>Bacillati</taxon>
        <taxon>Actinomycetota</taxon>
        <taxon>Actinomycetes</taxon>
        <taxon>Streptosporangiales</taxon>
        <taxon>Nocardiopsidaceae</taxon>
        <taxon>Murinocardiopsis</taxon>
    </lineage>
</organism>
<feature type="compositionally biased region" description="Basic and acidic residues" evidence="1">
    <location>
        <begin position="1"/>
        <end position="17"/>
    </location>
</feature>
<feature type="compositionally biased region" description="Basic and acidic residues" evidence="1">
    <location>
        <begin position="311"/>
        <end position="320"/>
    </location>
</feature>
<dbReference type="Pfam" id="PF19054">
    <property type="entry name" value="DUF5753"/>
    <property type="match status" value="1"/>
</dbReference>
<evidence type="ECO:0000256" key="1">
    <source>
        <dbReference type="SAM" id="MobiDB-lite"/>
    </source>
</evidence>
<gene>
    <name evidence="3" type="ORF">CLV63_113139</name>
</gene>
<dbReference type="AlphaFoldDB" id="A0A2P8DFI7"/>
<keyword evidence="4" id="KW-1185">Reference proteome</keyword>
<accession>A0A2P8DFI7</accession>
<evidence type="ECO:0000259" key="2">
    <source>
        <dbReference type="Pfam" id="PF19054"/>
    </source>
</evidence>
<feature type="region of interest" description="Disordered" evidence="1">
    <location>
        <begin position="280"/>
        <end position="320"/>
    </location>
</feature>
<dbReference type="InterPro" id="IPR043917">
    <property type="entry name" value="DUF5753"/>
</dbReference>
<protein>
    <recommendedName>
        <fullName evidence="2">DUF5753 domain-containing protein</fullName>
    </recommendedName>
</protein>
<proteinExistence type="predicted"/>
<dbReference type="Proteomes" id="UP000240542">
    <property type="component" value="Unassembled WGS sequence"/>
</dbReference>
<sequence>MHESPPNRRPPVQDRRVPPSAQPAPWSEFARALRQAREKAQLCPEDLADLAKTSATFFTQAEEGEEDPGRFLVECADRDLNQRGALLDLWARTYIAVHAAARTAVDRFQSEARHIRDYQPLMIPEFLHTSAYARAVAEAEVGSDSESNASLRSLHYADHGPPSLCLIVDETAIRRTVGTHDITHEQLKRLHSAAQRPHVSLHIIARTTRRHPGLRAPARTLTFGRRRTIAYADHATGPGALITEPGRVQDYCDLLAALQGAALPVDDSLALLDDAIGTPKRRAITTGSGPDPLAPHYAGRTGAPAPPWSSEKSREQTSPV</sequence>
<evidence type="ECO:0000313" key="4">
    <source>
        <dbReference type="Proteomes" id="UP000240542"/>
    </source>
</evidence>
<name>A0A2P8DFI7_9ACTN</name>